<dbReference type="Proteomes" id="UP000247498">
    <property type="component" value="Unassembled WGS sequence"/>
</dbReference>
<dbReference type="EMBL" id="BDRX01000122">
    <property type="protein sequence ID" value="GBF98342.1"/>
    <property type="molecule type" value="Genomic_DNA"/>
</dbReference>
<dbReference type="OrthoDB" id="2635at2759"/>
<keyword evidence="4" id="KW-1185">Reference proteome</keyword>
<dbReference type="InterPro" id="IPR037047">
    <property type="entry name" value="PITH_dom_sf"/>
</dbReference>
<reference evidence="3 4" key="1">
    <citation type="journal article" date="2018" name="Sci. Rep.">
        <title>Raphidocelis subcapitata (=Pseudokirchneriella subcapitata) provides an insight into genome evolution and environmental adaptations in the Sphaeropleales.</title>
        <authorList>
            <person name="Suzuki S."/>
            <person name="Yamaguchi H."/>
            <person name="Nakajima N."/>
            <person name="Kawachi M."/>
        </authorList>
    </citation>
    <scope>NUCLEOTIDE SEQUENCE [LARGE SCALE GENOMIC DNA]</scope>
    <source>
        <strain evidence="3 4">NIES-35</strain>
    </source>
</reference>
<evidence type="ECO:0000256" key="1">
    <source>
        <dbReference type="ARBA" id="ARBA00025788"/>
    </source>
</evidence>
<gene>
    <name evidence="3" type="ORF">Rsub_11236</name>
</gene>
<dbReference type="InterPro" id="IPR008979">
    <property type="entry name" value="Galactose-bd-like_sf"/>
</dbReference>
<organism evidence="3 4">
    <name type="scientific">Raphidocelis subcapitata</name>
    <dbReference type="NCBI Taxonomy" id="307507"/>
    <lineage>
        <taxon>Eukaryota</taxon>
        <taxon>Viridiplantae</taxon>
        <taxon>Chlorophyta</taxon>
        <taxon>core chlorophytes</taxon>
        <taxon>Chlorophyceae</taxon>
        <taxon>CS clade</taxon>
        <taxon>Sphaeropleales</taxon>
        <taxon>Selenastraceae</taxon>
        <taxon>Raphidocelis</taxon>
    </lineage>
</organism>
<comment type="caution">
    <text evidence="3">The sequence shown here is derived from an EMBL/GenBank/DDBJ whole genome shotgun (WGS) entry which is preliminary data.</text>
</comment>
<evidence type="ECO:0000313" key="4">
    <source>
        <dbReference type="Proteomes" id="UP000247498"/>
    </source>
</evidence>
<dbReference type="InterPro" id="IPR045099">
    <property type="entry name" value="PITH1-like"/>
</dbReference>
<dbReference type="AlphaFoldDB" id="A0A2V0PH56"/>
<dbReference type="InParanoid" id="A0A2V0PH56"/>
<proteinExistence type="inferred from homology"/>
<accession>A0A2V0PH56</accession>
<protein>
    <recommendedName>
        <fullName evidence="2">PITH domain-containing protein</fullName>
    </recommendedName>
</protein>
<name>A0A2V0PH56_9CHLO</name>
<feature type="domain" description="PITH" evidence="2">
    <location>
        <begin position="15"/>
        <end position="185"/>
    </location>
</feature>
<dbReference type="PANTHER" id="PTHR12175:SF1">
    <property type="entry name" value="PITH DOMAIN-CONTAINING PROTEIN 1"/>
    <property type="match status" value="1"/>
</dbReference>
<dbReference type="FunCoup" id="A0A2V0PH56">
    <property type="interactions" value="1899"/>
</dbReference>
<dbReference type="Pfam" id="PF06201">
    <property type="entry name" value="PITH"/>
    <property type="match status" value="1"/>
</dbReference>
<dbReference type="Gene3D" id="2.60.120.470">
    <property type="entry name" value="PITH domain"/>
    <property type="match status" value="1"/>
</dbReference>
<dbReference type="GO" id="GO:0005737">
    <property type="term" value="C:cytoplasm"/>
    <property type="evidence" value="ECO:0007669"/>
    <property type="project" value="UniProtKB-ARBA"/>
</dbReference>
<evidence type="ECO:0000259" key="2">
    <source>
        <dbReference type="PROSITE" id="PS51532"/>
    </source>
</evidence>
<dbReference type="InterPro" id="IPR010400">
    <property type="entry name" value="PITH_dom"/>
</dbReference>
<dbReference type="PROSITE" id="PS51532">
    <property type="entry name" value="PITH"/>
    <property type="match status" value="1"/>
</dbReference>
<dbReference type="SUPFAM" id="SSF49785">
    <property type="entry name" value="Galactose-binding domain-like"/>
    <property type="match status" value="1"/>
</dbReference>
<comment type="similarity">
    <text evidence="1">Belongs to the PITHD1 family.</text>
</comment>
<evidence type="ECO:0000313" key="3">
    <source>
        <dbReference type="EMBL" id="GBF98342.1"/>
    </source>
</evidence>
<dbReference type="PANTHER" id="PTHR12175">
    <property type="entry name" value="AD039 HT014 THIOREDOXIN FAMILY TRP26"/>
    <property type="match status" value="1"/>
</dbReference>
<sequence>MPPANQGCCAHDHDCDTADCGPAYSLYKHIALEQVHCLNEDVDGSCRNVFRAWDARTAAPEVPLRSDPDDEELLLTIPFDGAVKLKAVCVIGGPDGRAPSKMRLFINRDDLDFAAVGSMAAVQEFDLQEANPGGTVEYPTQPAKFGNVHALTRNRRAVEAVYELRPVPEDHRVPGMKQGGHFDVA</sequence>